<feature type="domain" description="NADPH-dependent FMN reductase-like" evidence="3">
    <location>
        <begin position="1"/>
        <end position="143"/>
    </location>
</feature>
<keyword evidence="1" id="KW-0285">Flavoprotein</keyword>
<dbReference type="PANTHER" id="PTHR43278">
    <property type="entry name" value="NAD(P)H-DEPENDENT FMN-CONTAINING OXIDOREDUCTASE YWQN-RELATED"/>
    <property type="match status" value="1"/>
</dbReference>
<dbReference type="InterPro" id="IPR029039">
    <property type="entry name" value="Flavoprotein-like_sf"/>
</dbReference>
<dbReference type="PANTHER" id="PTHR43278:SF1">
    <property type="entry name" value="IRON-SULFUR FLAVOPROTEIN MJ1083"/>
    <property type="match status" value="1"/>
</dbReference>
<accession>A0A285G403</accession>
<evidence type="ECO:0000313" key="4">
    <source>
        <dbReference type="EMBL" id="SNY17256.1"/>
    </source>
</evidence>
<evidence type="ECO:0000256" key="2">
    <source>
        <dbReference type="ARBA" id="ARBA00022643"/>
    </source>
</evidence>
<organism evidence="4 5">
    <name type="scientific">Orenia metallireducens</name>
    <dbReference type="NCBI Taxonomy" id="1413210"/>
    <lineage>
        <taxon>Bacteria</taxon>
        <taxon>Bacillati</taxon>
        <taxon>Bacillota</taxon>
        <taxon>Clostridia</taxon>
        <taxon>Halanaerobiales</taxon>
        <taxon>Halobacteroidaceae</taxon>
        <taxon>Orenia</taxon>
    </lineage>
</organism>
<reference evidence="5" key="1">
    <citation type="submission" date="2017-09" db="EMBL/GenBank/DDBJ databases">
        <authorList>
            <person name="Varghese N."/>
            <person name="Submissions S."/>
        </authorList>
    </citation>
    <scope>NUCLEOTIDE SEQUENCE [LARGE SCALE GENOMIC DNA]</scope>
    <source>
        <strain evidence="5">MSL47</strain>
    </source>
</reference>
<name>A0A285G403_9FIRM</name>
<keyword evidence="5" id="KW-1185">Reference proteome</keyword>
<dbReference type="InterPro" id="IPR005025">
    <property type="entry name" value="FMN_Rdtase-like_dom"/>
</dbReference>
<dbReference type="SUPFAM" id="SSF52218">
    <property type="entry name" value="Flavoproteins"/>
    <property type="match status" value="1"/>
</dbReference>
<dbReference type="OrthoDB" id="6398207at2"/>
<sequence>MKIAIVNGSTRKDGATAKILGKISEILTQKDEVEINYYDLVDYQLEYCTGCRVCYRTGKCSITSDDIEKLSEQIKRADGIIMGSSTFGSYVTGRLKSFWDRGHFIVEQSLYNKYGFSVTTYEIAEGSKALNAIKKFFLVSGAIRSGSILKRLKFNEDPFADKKFLSKLEKKVESFYQVVKGRKSRSIFEFIFTKVLLLPLIWKPRFLKRRDEYQGVLDIWKDKEII</sequence>
<proteinExistence type="predicted"/>
<dbReference type="GO" id="GO:0016491">
    <property type="term" value="F:oxidoreductase activity"/>
    <property type="evidence" value="ECO:0007669"/>
    <property type="project" value="InterPro"/>
</dbReference>
<dbReference type="InterPro" id="IPR051796">
    <property type="entry name" value="ISF_SsuE-like"/>
</dbReference>
<dbReference type="Pfam" id="PF03358">
    <property type="entry name" value="FMN_red"/>
    <property type="match status" value="1"/>
</dbReference>
<dbReference type="EMBL" id="OBDZ01000004">
    <property type="protein sequence ID" value="SNY17256.1"/>
    <property type="molecule type" value="Genomic_DNA"/>
</dbReference>
<evidence type="ECO:0000259" key="3">
    <source>
        <dbReference type="Pfam" id="PF03358"/>
    </source>
</evidence>
<gene>
    <name evidence="4" type="ORF">SAMN06265827_104113</name>
</gene>
<dbReference type="RefSeq" id="WP_097016754.1">
    <property type="nucleotide sequence ID" value="NZ_OBDZ01000004.1"/>
</dbReference>
<dbReference type="Gene3D" id="3.40.50.360">
    <property type="match status" value="1"/>
</dbReference>
<dbReference type="Proteomes" id="UP000219573">
    <property type="component" value="Unassembled WGS sequence"/>
</dbReference>
<keyword evidence="2" id="KW-0288">FMN</keyword>
<evidence type="ECO:0000256" key="1">
    <source>
        <dbReference type="ARBA" id="ARBA00022630"/>
    </source>
</evidence>
<protein>
    <submittedName>
        <fullName evidence="4">Multimeric flavodoxin WrbA</fullName>
    </submittedName>
</protein>
<dbReference type="AlphaFoldDB" id="A0A285G403"/>
<evidence type="ECO:0000313" key="5">
    <source>
        <dbReference type="Proteomes" id="UP000219573"/>
    </source>
</evidence>